<comment type="PTM">
    <text evidence="3">Cleaved by prepilin peptidase.</text>
</comment>
<evidence type="ECO:0000256" key="1">
    <source>
        <dbReference type="ARBA" id="ARBA00003161"/>
    </source>
</evidence>
<dbReference type="GO" id="GO:0015627">
    <property type="term" value="C:type II protein secretion system complex"/>
    <property type="evidence" value="ECO:0007669"/>
    <property type="project" value="UniProtKB-UniRule"/>
</dbReference>
<organism evidence="6 7">
    <name type="scientific">Candidatus Williamhamiltonella defendens</name>
    <dbReference type="NCBI Taxonomy" id="138072"/>
    <lineage>
        <taxon>Bacteria</taxon>
        <taxon>Pseudomonadati</taxon>
        <taxon>Pseudomonadota</taxon>
        <taxon>Gammaproteobacteria</taxon>
        <taxon>Enterobacterales</taxon>
        <taxon>Enterobacteriaceae</taxon>
        <taxon>aphid secondary symbionts</taxon>
        <taxon>Candidatus Williamhamiltonella</taxon>
    </lineage>
</organism>
<dbReference type="AlphaFoldDB" id="A0A2D3T8X1"/>
<evidence type="ECO:0000313" key="8">
    <source>
        <dbReference type="Proteomes" id="UP000230008"/>
    </source>
</evidence>
<dbReference type="NCBIfam" id="TIGR01707">
    <property type="entry name" value="gspI"/>
    <property type="match status" value="1"/>
</dbReference>
<reference evidence="7 8" key="1">
    <citation type="submission" date="2016-10" db="EMBL/GenBank/DDBJ databases">
        <authorList>
            <person name="Chevignon G."/>
        </authorList>
    </citation>
    <scope>NUCLEOTIDE SEQUENCE [LARGE SCALE GENOMIC DNA]</scope>
    <source>
        <strain evidence="8">A2C</strain>
        <strain evidence="7">ZA17</strain>
    </source>
</reference>
<dbReference type="GO" id="GO:0015628">
    <property type="term" value="P:protein secretion by the type II secretion system"/>
    <property type="evidence" value="ECO:0007669"/>
    <property type="project" value="UniProtKB-UniRule"/>
</dbReference>
<dbReference type="Pfam" id="PF02501">
    <property type="entry name" value="T2SSI"/>
    <property type="match status" value="1"/>
</dbReference>
<accession>A0A2D3T8X1</accession>
<dbReference type="Proteomes" id="UP000229055">
    <property type="component" value="Chromosome"/>
</dbReference>
<dbReference type="Gene3D" id="3.30.1300.30">
    <property type="entry name" value="GSPII I/J protein-like"/>
    <property type="match status" value="1"/>
</dbReference>
<feature type="domain" description="Type II secretion system protein GspI C-terminal" evidence="4">
    <location>
        <begin position="28"/>
        <end position="105"/>
    </location>
</feature>
<dbReference type="GO" id="GO:0005886">
    <property type="term" value="C:plasma membrane"/>
    <property type="evidence" value="ECO:0007669"/>
    <property type="project" value="UniProtKB-SubCell"/>
</dbReference>
<dbReference type="EMBL" id="CP017613">
    <property type="protein sequence ID" value="ATW34719.1"/>
    <property type="molecule type" value="Genomic_DNA"/>
</dbReference>
<dbReference type="EMBL" id="CP017606">
    <property type="protein sequence ID" value="ATW30218.1"/>
    <property type="molecule type" value="Genomic_DNA"/>
</dbReference>
<keyword evidence="3" id="KW-0997">Cell inner membrane</keyword>
<comment type="similarity">
    <text evidence="3">Belongs to the GSP I family.</text>
</comment>
<evidence type="ECO:0000313" key="5">
    <source>
        <dbReference type="EMBL" id="ATW30218.1"/>
    </source>
</evidence>
<keyword evidence="3" id="KW-1003">Cell membrane</keyword>
<reference evidence="7 8" key="2">
    <citation type="submission" date="2017-11" db="EMBL/GenBank/DDBJ databases">
        <title>PacBio sequencing of new strain of the secondary endosymbiont Candidatus Hamiltonella defensa.</title>
        <authorList>
            <person name="Strand M.R."/>
            <person name="Oliver K."/>
        </authorList>
    </citation>
    <scope>NUCLEOTIDE SEQUENCE [LARGE SCALE GENOMIC DNA]</scope>
    <source>
        <strain evidence="8">A2C</strain>
        <strain evidence="7">ZA17</strain>
    </source>
</reference>
<evidence type="ECO:0000256" key="3">
    <source>
        <dbReference type="RuleBase" id="RU368030"/>
    </source>
</evidence>
<dbReference type="Proteomes" id="UP000230008">
    <property type="component" value="Chromosome"/>
</dbReference>
<gene>
    <name evidence="5" type="ORF">BJP41_07695</name>
    <name evidence="6" type="ORF">BJP43_07720</name>
</gene>
<proteinExistence type="inferred from homology"/>
<evidence type="ECO:0000313" key="6">
    <source>
        <dbReference type="EMBL" id="ATW34719.1"/>
    </source>
</evidence>
<dbReference type="InterPro" id="IPR010052">
    <property type="entry name" value="T2SS_protein-GspI"/>
</dbReference>
<comment type="function">
    <text evidence="1">Component of the type II secretion system required for the energy-dependent secretion of extracellular factors such as proteases and toxins from the periplasm. Part of the pseudopilus tip complex that is critical for the recognition and binding of secretion substrates.</text>
</comment>
<name>A0A2D3T8X1_9ENTR</name>
<keyword evidence="3" id="KW-0488">Methylation</keyword>
<evidence type="ECO:0000259" key="4">
    <source>
        <dbReference type="Pfam" id="PF02501"/>
    </source>
</evidence>
<protein>
    <recommendedName>
        <fullName evidence="3">Type II secretion system protein I</fullName>
        <shortName evidence="3">T2SS minor pseudopilin I</shortName>
    </recommendedName>
</protein>
<keyword evidence="3" id="KW-0472">Membrane</keyword>
<comment type="subcellular location">
    <subcellularLocation>
        <location evidence="3">Cell inner membrane</location>
        <topology evidence="3">Single-pass membrane protein</topology>
    </subcellularLocation>
    <subcellularLocation>
        <location evidence="2">Membrane</location>
    </subcellularLocation>
</comment>
<evidence type="ECO:0000313" key="7">
    <source>
        <dbReference type="Proteomes" id="UP000229055"/>
    </source>
</evidence>
<reference evidence="6" key="3">
    <citation type="journal article" date="2018" name="Genome Biol. Evol.">
        <title>Culture-Facilitated Comparative Genomics of the Facultative Symbiont Hamiltonella defensa.</title>
        <authorList>
            <person name="Chevignon G."/>
            <person name="Boyd B.M."/>
            <person name="Brandt J.W."/>
            <person name="Oliver K.M."/>
            <person name="Strand M.R."/>
        </authorList>
    </citation>
    <scope>NUCLEOTIDE SEQUENCE</scope>
    <source>
        <strain evidence="5">A2C</strain>
        <strain evidence="6">ZA17</strain>
    </source>
</reference>
<comment type="subunit">
    <text evidence="3">Type II secretion is composed of four main components: the outer membrane complex, the inner membrane complex, the cytoplasmic secretion ATPase and the periplasm-spanning pseudopilus.</text>
</comment>
<dbReference type="SUPFAM" id="SSF54523">
    <property type="entry name" value="Pili subunits"/>
    <property type="match status" value="1"/>
</dbReference>
<evidence type="ECO:0000256" key="2">
    <source>
        <dbReference type="ARBA" id="ARBA00004370"/>
    </source>
</evidence>
<sequence>MIALSILSLTAVMILEFKENQIRNLSILEEKMQAGWVADNQLALLKLAHSEQKPGPHNGKVMMGKRIWYWRVQLLPEERLLQAIDLDVSLHPDFSVLSASIRTYLSVSDKPNRGHLY</sequence>
<dbReference type="InterPro" id="IPR045584">
    <property type="entry name" value="Pilin-like"/>
</dbReference>
<dbReference type="InterPro" id="IPR003413">
    <property type="entry name" value="T2SS_GspI_C"/>
</dbReference>